<keyword evidence="1" id="KW-0812">Transmembrane</keyword>
<protein>
    <recommendedName>
        <fullName evidence="2">DUF6286 domain-containing protein</fullName>
    </recommendedName>
</protein>
<gene>
    <name evidence="3" type="ORF">C1J01_06120</name>
</gene>
<evidence type="ECO:0000313" key="4">
    <source>
        <dbReference type="Proteomes" id="UP000249304"/>
    </source>
</evidence>
<comment type="caution">
    <text evidence="3">The sequence shown here is derived from an EMBL/GenBank/DDBJ whole genome shotgun (WGS) entry which is preliminary data.</text>
</comment>
<evidence type="ECO:0000313" key="3">
    <source>
        <dbReference type="EMBL" id="PZG21609.1"/>
    </source>
</evidence>
<organism evidence="3 4">
    <name type="scientific">Nonomuraea aridisoli</name>
    <dbReference type="NCBI Taxonomy" id="2070368"/>
    <lineage>
        <taxon>Bacteria</taxon>
        <taxon>Bacillati</taxon>
        <taxon>Actinomycetota</taxon>
        <taxon>Actinomycetes</taxon>
        <taxon>Streptosporangiales</taxon>
        <taxon>Streptosporangiaceae</taxon>
        <taxon>Nonomuraea</taxon>
    </lineage>
</organism>
<sequence>MHDKVADRAAVRAFRPRRRIPAVVVAILLTLLGLLLAVETLSALFGSPLRLVPYDRMLGWASSTLWTNPWFLLGSALVTLLGLALLAAALVPGKPKMVPVRSGHRDLIIGLRPRSVARALARAAEQVPGVRSARAKLRGGTFTVTPTTSGWRKRDEFRKDVRDAVLAKLAELDPVHPYRVAVHVKERK</sequence>
<dbReference type="InterPro" id="IPR046253">
    <property type="entry name" value="DUF6286"/>
</dbReference>
<evidence type="ECO:0000256" key="1">
    <source>
        <dbReference type="SAM" id="Phobius"/>
    </source>
</evidence>
<dbReference type="RefSeq" id="WP_111176915.1">
    <property type="nucleotide sequence ID" value="NZ_POUD01000015.1"/>
</dbReference>
<evidence type="ECO:0000259" key="2">
    <source>
        <dbReference type="Pfam" id="PF19803"/>
    </source>
</evidence>
<dbReference type="Proteomes" id="UP000249304">
    <property type="component" value="Unassembled WGS sequence"/>
</dbReference>
<dbReference type="AlphaFoldDB" id="A0A2W2EXL5"/>
<accession>A0A2W2EXL5</accession>
<feature type="transmembrane region" description="Helical" evidence="1">
    <location>
        <begin position="20"/>
        <end position="49"/>
    </location>
</feature>
<feature type="transmembrane region" description="Helical" evidence="1">
    <location>
        <begin position="69"/>
        <end position="91"/>
    </location>
</feature>
<name>A0A2W2EXL5_9ACTN</name>
<keyword evidence="1" id="KW-0472">Membrane</keyword>
<dbReference type="OrthoDB" id="3542723at2"/>
<proteinExistence type="predicted"/>
<keyword evidence="1" id="KW-1133">Transmembrane helix</keyword>
<feature type="domain" description="DUF6286" evidence="2">
    <location>
        <begin position="80"/>
        <end position="185"/>
    </location>
</feature>
<reference evidence="3 4" key="1">
    <citation type="submission" date="2018-01" db="EMBL/GenBank/DDBJ databases">
        <title>Draft genome sequence of Nonomuraea sp. KC333.</title>
        <authorList>
            <person name="Sahin N."/>
            <person name="Saygin H."/>
            <person name="Ay H."/>
        </authorList>
    </citation>
    <scope>NUCLEOTIDE SEQUENCE [LARGE SCALE GENOMIC DNA]</scope>
    <source>
        <strain evidence="3 4">KC333</strain>
    </source>
</reference>
<dbReference type="Pfam" id="PF19803">
    <property type="entry name" value="DUF6286"/>
    <property type="match status" value="1"/>
</dbReference>
<dbReference type="EMBL" id="POUD01000015">
    <property type="protein sequence ID" value="PZG21609.1"/>
    <property type="molecule type" value="Genomic_DNA"/>
</dbReference>
<keyword evidence="4" id="KW-1185">Reference proteome</keyword>